<accession>A0ACC0WKU5</accession>
<organism evidence="1 2">
    <name type="scientific">Peronosclerospora sorghi</name>
    <dbReference type="NCBI Taxonomy" id="230839"/>
    <lineage>
        <taxon>Eukaryota</taxon>
        <taxon>Sar</taxon>
        <taxon>Stramenopiles</taxon>
        <taxon>Oomycota</taxon>
        <taxon>Peronosporomycetes</taxon>
        <taxon>Peronosporales</taxon>
        <taxon>Peronosporaceae</taxon>
        <taxon>Peronosclerospora</taxon>
    </lineage>
</organism>
<gene>
    <name evidence="1" type="ORF">PsorP6_017626</name>
</gene>
<dbReference type="EMBL" id="CM047590">
    <property type="protein sequence ID" value="KAI9919493.1"/>
    <property type="molecule type" value="Genomic_DNA"/>
</dbReference>
<protein>
    <submittedName>
        <fullName evidence="1">Uncharacterized protein</fullName>
    </submittedName>
</protein>
<sequence length="972" mass="110146">MQKCFREESNVVDPPPHEKNWDKRYTDTQTHTDIRGRAKALQTGSSVRASVSILPGSFYRYHHHHHHRRRRLSLSCTPSTPSFRAVHLLGVTFGRQDQRARELGQRFHFRILFRGNVLVRLIIRGTDRGHDGTIRGTNREPCVEAQARLAHKAHVTKPNVIERILDHERAFVVDRVRAHGFFPWNRERDRAARVEPDHVLHPLVNHRDVANGTIQVGRRDLGQHVQGTAIVERTERAGRHNVMEAPSLLHGQRPRRQRMGGRHGLTPVKVQLVVAFHGRDRELRLVRPGQPHARVVIRLAKRAFQVMFDVRAELGDHGIVQFRASVGRVRRRRRHARLRLAQLRVRELGRRPRGRVGETLLTRCELLRPVRLHQLRVRQARRSIHRRRRRRGRGHLRVDEAPEGLEGHGPIQRAFRVELRDVVGAPATLQLGARDGGPVAPVRVALIAPRVWTLALVVVHVVVHVVVVRVNDRGTERGHEIFVLKHARVDRGNAPDTEPFLANVANARFDFIELGTVAAAHQRKALVAHFTRLEALALTVAAGAAAAARATRAIARFQGHKRLEPKASASNHALKLLQRRGQELNHVLGFGIHVRRAVVRELGRTVRAHGLGLVLSKLFRRRDGRVAVRNDARRLRRAPRADAMHRACLDVKAHGNVVKPMEPASEHGATQVFLFNGRELIVHGTGQRLDHVHRALFIGKLVRERCETELLQALVAIPEPALEIQASFRLEPRHAHAHEHFARRGACVVRLVVHFVVRFVVFGNPRVIKSNGLVLLLSARRFVPRGASNRRAIERRSMGLEQDFALPHLFLGNDRAHGGFEVVTRLVAREDIEHFVQVTLNLNRRHDRVHNVHVVALAILRRQELVHFDRVAALGLAEPIRRLAFVIFNRSLELGQRRQQVGHELLVRELDGAIRGVACDCEATRGRVPFETHAAGRFTARAFTNHTTGRPHRGRVSVCLCLCVSSLLVVGL</sequence>
<dbReference type="Proteomes" id="UP001163321">
    <property type="component" value="Chromosome 11"/>
</dbReference>
<comment type="caution">
    <text evidence="1">The sequence shown here is derived from an EMBL/GenBank/DDBJ whole genome shotgun (WGS) entry which is preliminary data.</text>
</comment>
<name>A0ACC0WKU5_9STRA</name>
<keyword evidence="2" id="KW-1185">Reference proteome</keyword>
<reference evidence="1 2" key="1">
    <citation type="journal article" date="2022" name="bioRxiv">
        <title>The genome of the oomycete Peronosclerospora sorghi, a cosmopolitan pathogen of maize and sorghum, is inflated with dispersed pseudogenes.</title>
        <authorList>
            <person name="Fletcher K."/>
            <person name="Martin F."/>
            <person name="Isakeit T."/>
            <person name="Cavanaugh K."/>
            <person name="Magill C."/>
            <person name="Michelmore R."/>
        </authorList>
    </citation>
    <scope>NUCLEOTIDE SEQUENCE [LARGE SCALE GENOMIC DNA]</scope>
    <source>
        <strain evidence="1">P6</strain>
    </source>
</reference>
<evidence type="ECO:0000313" key="2">
    <source>
        <dbReference type="Proteomes" id="UP001163321"/>
    </source>
</evidence>
<evidence type="ECO:0000313" key="1">
    <source>
        <dbReference type="EMBL" id="KAI9919493.1"/>
    </source>
</evidence>
<proteinExistence type="predicted"/>